<evidence type="ECO:0000256" key="1">
    <source>
        <dbReference type="PIRNR" id="PIRNR012524"/>
    </source>
</evidence>
<name>A0A419X4E1_9BACT</name>
<dbReference type="PIRSF" id="PIRSF012524">
    <property type="entry name" value="YitL_S1"/>
    <property type="match status" value="1"/>
</dbReference>
<evidence type="ECO:0000259" key="2">
    <source>
        <dbReference type="SMART" id="SM00316"/>
    </source>
</evidence>
<feature type="domain" description="S1 motif" evidence="2">
    <location>
        <begin position="69"/>
        <end position="131"/>
    </location>
</feature>
<proteinExistence type="inferred from homology"/>
<dbReference type="Gene3D" id="2.40.50.140">
    <property type="entry name" value="Nucleic acid-binding proteins"/>
    <property type="match status" value="2"/>
</dbReference>
<dbReference type="InterPro" id="IPR036388">
    <property type="entry name" value="WH-like_DNA-bd_sf"/>
</dbReference>
<dbReference type="PANTHER" id="PTHR37296:SF1">
    <property type="entry name" value="CONSERVED VIRULENCE FACTOR B"/>
    <property type="match status" value="1"/>
</dbReference>
<evidence type="ECO:0000313" key="4">
    <source>
        <dbReference type="Proteomes" id="UP000284531"/>
    </source>
</evidence>
<dbReference type="RefSeq" id="WP_120240435.1">
    <property type="nucleotide sequence ID" value="NZ_RAPQ01000009.1"/>
</dbReference>
<keyword evidence="4" id="KW-1185">Reference proteome</keyword>
<comment type="similarity">
    <text evidence="1">Belongs to the CvfB family.</text>
</comment>
<dbReference type="SMART" id="SM00316">
    <property type="entry name" value="S1"/>
    <property type="match status" value="3"/>
</dbReference>
<dbReference type="Pfam" id="PF13509">
    <property type="entry name" value="S1_2"/>
    <property type="match status" value="2"/>
</dbReference>
<dbReference type="OrthoDB" id="9801597at2"/>
<dbReference type="PANTHER" id="PTHR37296">
    <property type="entry name" value="CONSERVED VIRULENCE FACTOR B"/>
    <property type="match status" value="1"/>
</dbReference>
<organism evidence="3 4">
    <name type="scientific">Marinifilum flexuosum</name>
    <dbReference type="NCBI Taxonomy" id="1117708"/>
    <lineage>
        <taxon>Bacteria</taxon>
        <taxon>Pseudomonadati</taxon>
        <taxon>Bacteroidota</taxon>
        <taxon>Bacteroidia</taxon>
        <taxon>Marinilabiliales</taxon>
        <taxon>Marinifilaceae</taxon>
    </lineage>
</organism>
<gene>
    <name evidence="3" type="ORF">BXY64_2673</name>
</gene>
<feature type="domain" description="S1 motif" evidence="2">
    <location>
        <begin position="3"/>
        <end position="64"/>
    </location>
</feature>
<protein>
    <recommendedName>
        <fullName evidence="2">S1 motif domain-containing protein</fullName>
    </recommendedName>
</protein>
<dbReference type="InterPro" id="IPR040764">
    <property type="entry name" value="CvfB_WH"/>
</dbReference>
<sequence length="278" mass="31504">MSIIGQYAELKVAKLVDFGVFLEGEDEALILLPNQYVPPKTQIDDKIKVFIYRDSEDRIIATTLKPKAIVGEFAVLKVKSVTNVGAFLDWGLAKDLLVPFSEQRDKMQVDLSYLVYIYLDNATGRIVATAKIERILRENEVSYKEGDEVDILVGKRSELGFQVLINDDALGMVYKNEVFGHLKIGDQRKAYIKKIRPDGKIDVSLQQQGYANEVPKSGQQILDLLKEEEGFIPLNDKSSPEDIYYSLKMSKKNFKKAIGLLYKQKLITIEDTGIYLVQ</sequence>
<feature type="domain" description="S1 motif" evidence="2">
    <location>
        <begin position="144"/>
        <end position="206"/>
    </location>
</feature>
<dbReference type="InterPro" id="IPR003029">
    <property type="entry name" value="S1_domain"/>
</dbReference>
<dbReference type="Pfam" id="PF17783">
    <property type="entry name" value="WHD_CvfB"/>
    <property type="match status" value="1"/>
</dbReference>
<dbReference type="Gene3D" id="1.10.10.10">
    <property type="entry name" value="Winged helix-like DNA-binding domain superfamily/Winged helix DNA-binding domain"/>
    <property type="match status" value="1"/>
</dbReference>
<dbReference type="Proteomes" id="UP000284531">
    <property type="component" value="Unassembled WGS sequence"/>
</dbReference>
<reference evidence="3 4" key="1">
    <citation type="submission" date="2018-09" db="EMBL/GenBank/DDBJ databases">
        <title>Genomic Encyclopedia of Archaeal and Bacterial Type Strains, Phase II (KMG-II): from individual species to whole genera.</title>
        <authorList>
            <person name="Goeker M."/>
        </authorList>
    </citation>
    <scope>NUCLEOTIDE SEQUENCE [LARGE SCALE GENOMIC DNA]</scope>
    <source>
        <strain evidence="3 4">DSM 21950</strain>
    </source>
</reference>
<dbReference type="AlphaFoldDB" id="A0A419X4E1"/>
<dbReference type="InterPro" id="IPR012340">
    <property type="entry name" value="NA-bd_OB-fold"/>
</dbReference>
<dbReference type="EMBL" id="RAPQ01000009">
    <property type="protein sequence ID" value="RKE02578.1"/>
    <property type="molecule type" value="Genomic_DNA"/>
</dbReference>
<dbReference type="InterPro" id="IPR014464">
    <property type="entry name" value="CvfB_fam"/>
</dbReference>
<comment type="caution">
    <text evidence="3">The sequence shown here is derived from an EMBL/GenBank/DDBJ whole genome shotgun (WGS) entry which is preliminary data.</text>
</comment>
<evidence type="ECO:0000313" key="3">
    <source>
        <dbReference type="EMBL" id="RKE02578.1"/>
    </source>
</evidence>
<accession>A0A419X4E1</accession>
<dbReference type="GO" id="GO:0003676">
    <property type="term" value="F:nucleic acid binding"/>
    <property type="evidence" value="ECO:0007669"/>
    <property type="project" value="InterPro"/>
</dbReference>
<dbReference type="InterPro" id="IPR039566">
    <property type="entry name" value="CvfB_S1_st"/>
</dbReference>